<feature type="region of interest" description="Disordered" evidence="3">
    <location>
        <begin position="956"/>
        <end position="993"/>
    </location>
</feature>
<dbReference type="InterPro" id="IPR015424">
    <property type="entry name" value="PyrdxlP-dep_Trfase"/>
</dbReference>
<evidence type="ECO:0000256" key="3">
    <source>
        <dbReference type="SAM" id="MobiDB-lite"/>
    </source>
</evidence>
<dbReference type="InterPro" id="IPR011330">
    <property type="entry name" value="Glyco_hydro/deAcase_b/a-brl"/>
</dbReference>
<evidence type="ECO:0000313" key="6">
    <source>
        <dbReference type="EMBL" id="KAK4093440.1"/>
    </source>
</evidence>
<comment type="cofactor">
    <cofactor evidence="1">
        <name>pyridoxal 5'-phosphate</name>
        <dbReference type="ChEBI" id="CHEBI:597326"/>
    </cofactor>
</comment>
<sequence>MPGVPTTEVAGLSLASRTVHGDDHISAHRAVAPAMHVSTTFRYSDDPDQLLGFDNIDPAAPLDSHSYSRASGPNTTRLESILESILGGPTLTYSSGLSAFHAMLVRINPRRIAIGDGYHGCHGVIKVLARLTGLQQLPLDCDPSELGPGDVVHVETPLNPTGEARDLQHYADKAHKAGAYLTVDATFAPPPLQDPLAFGADAVMHSGTKYFGGHSDMLCGTLTVRPGLADEWMKDLRQERMVLGSVMGSLEGWLGLRSLRTLELRVTRQSATATALVAWLAEQAKDASTAVGAVVERVQHASLQPEAGQEGSWLQRQMPRGYGPVFAIWMKDQDTARKLPSRLRLFHHATSLGGVESLIEWRAMSDPGVDKRLLRVSIGVEGLEDLKEDLRLGFESLRAKSTVSINEKKRQHAQESSSGTVPSIPPVPAKDPPSGARPPTALHAMNGGGSCPQDGLDGTEARHQRQHPSSLPTDDVSSLHPSFNHPLPASAPTTAGRPCPHSCRRARENEERTDRPPEHAIDRRREHDGTRATTTTLTSRRHTRPTPQSPVREPPDPLMLSTSSMPRLVLFRLPTKLRRRVRRNRMATLAALAALFFLLVLPLYSIYCVYKPPRFLIGYLRAVYPDVLFEVTTTDKVMALSIDDAPSPHTDDIMSVLRDNDAHATFFVIGSQVDGREPTLEKLVREGHELGNHAMHDESSRALSNDELERQVKQVKEKLVAAYDANHKILPNNYFRPGSGFFSWRMRDMLGNRGFRIVLGSIYPHDPQIPYPSTNAKHILSMAHPGAIIVCHDRRSWTVPMLKIVLPELRRRGYKIVTITDLVKAAEPLGGRVAGLGWAGLRDEGIPRDVSRDRMVQYQEVAGRKVRSANGRRYIGIACIKGKSRGCGRGGARYGGAAGWDVQLVFYTRTAASNGINKQSRWKTATRQARDESSLSITPPACLPPRPCAAALRTGRNIQPPELPPPPPPPVRGDAAGVGTQQQQQQQQQQQEYMCPVQYKAPHIAFGVVAREARLATPLFGGAQTSHCGVTT</sequence>
<dbReference type="InterPro" id="IPR015422">
    <property type="entry name" value="PyrdxlP-dep_Trfase_small"/>
</dbReference>
<evidence type="ECO:0000256" key="1">
    <source>
        <dbReference type="ARBA" id="ARBA00001933"/>
    </source>
</evidence>
<comment type="caution">
    <text evidence="6">The sequence shown here is derived from an EMBL/GenBank/DDBJ whole genome shotgun (WGS) entry which is preliminary data.</text>
</comment>
<feature type="region of interest" description="Disordered" evidence="3">
    <location>
        <begin position="404"/>
        <end position="561"/>
    </location>
</feature>
<feature type="compositionally biased region" description="Low complexity" evidence="3">
    <location>
        <begin position="981"/>
        <end position="991"/>
    </location>
</feature>
<evidence type="ECO:0000259" key="5">
    <source>
        <dbReference type="PROSITE" id="PS51677"/>
    </source>
</evidence>
<dbReference type="SUPFAM" id="SSF88713">
    <property type="entry name" value="Glycoside hydrolase/deacetylase"/>
    <property type="match status" value="1"/>
</dbReference>
<keyword evidence="4" id="KW-0812">Transmembrane</keyword>
<dbReference type="PROSITE" id="PS51677">
    <property type="entry name" value="NODB"/>
    <property type="match status" value="1"/>
</dbReference>
<feature type="compositionally biased region" description="Polar residues" evidence="3">
    <location>
        <begin position="467"/>
        <end position="481"/>
    </location>
</feature>
<dbReference type="EMBL" id="JAWRVI010000006">
    <property type="protein sequence ID" value="KAK4093440.1"/>
    <property type="molecule type" value="Genomic_DNA"/>
</dbReference>
<feature type="domain" description="NodB homology" evidence="5">
    <location>
        <begin position="636"/>
        <end position="817"/>
    </location>
</feature>
<keyword evidence="4" id="KW-0472">Membrane</keyword>
<evidence type="ECO:0000313" key="7">
    <source>
        <dbReference type="Proteomes" id="UP001287286"/>
    </source>
</evidence>
<name>A0ABR0CB98_PURLI</name>
<dbReference type="PANTHER" id="PTHR11808:SF35">
    <property type="entry name" value="CYSTATHIONINE GAMMA-SYNTHASE (AFU_ORTHOLOGUE AFUA_7G01590)"/>
    <property type="match status" value="1"/>
</dbReference>
<accession>A0ABR0CB98</accession>
<gene>
    <name evidence="6" type="ORF">Purlil1_2597</name>
</gene>
<dbReference type="Gene3D" id="3.20.20.370">
    <property type="entry name" value="Glycoside hydrolase/deacetylase"/>
    <property type="match status" value="1"/>
</dbReference>
<dbReference type="InterPro" id="IPR015421">
    <property type="entry name" value="PyrdxlP-dep_Trfase_major"/>
</dbReference>
<feature type="compositionally biased region" description="Basic and acidic residues" evidence="3">
    <location>
        <begin position="505"/>
        <end position="530"/>
    </location>
</feature>
<feature type="region of interest" description="Disordered" evidence="3">
    <location>
        <begin position="917"/>
        <end position="941"/>
    </location>
</feature>
<protein>
    <submittedName>
        <fullName evidence="6">CAZyme family CE4</fullName>
    </submittedName>
</protein>
<feature type="compositionally biased region" description="Pro residues" evidence="3">
    <location>
        <begin position="961"/>
        <end position="971"/>
    </location>
</feature>
<dbReference type="Gene3D" id="3.40.640.10">
    <property type="entry name" value="Type I PLP-dependent aspartate aminotransferase-like (Major domain)"/>
    <property type="match status" value="1"/>
</dbReference>
<dbReference type="InterPro" id="IPR000277">
    <property type="entry name" value="Cys/Met-Metab_PyrdxlP-dep_enz"/>
</dbReference>
<keyword evidence="4" id="KW-1133">Transmembrane helix</keyword>
<keyword evidence="2" id="KW-0663">Pyridoxal phosphate</keyword>
<dbReference type="CDD" id="cd10958">
    <property type="entry name" value="CE4_NodB_like_2"/>
    <property type="match status" value="1"/>
</dbReference>
<dbReference type="Pfam" id="PF01522">
    <property type="entry name" value="Polysacc_deac_1"/>
    <property type="match status" value="1"/>
</dbReference>
<dbReference type="Gene3D" id="3.90.1150.10">
    <property type="entry name" value="Aspartate Aminotransferase, domain 1"/>
    <property type="match status" value="1"/>
</dbReference>
<feature type="transmembrane region" description="Helical" evidence="4">
    <location>
        <begin position="586"/>
        <end position="607"/>
    </location>
</feature>
<dbReference type="InterPro" id="IPR002509">
    <property type="entry name" value="NODB_dom"/>
</dbReference>
<dbReference type="Proteomes" id="UP001287286">
    <property type="component" value="Unassembled WGS sequence"/>
</dbReference>
<evidence type="ECO:0000256" key="4">
    <source>
        <dbReference type="SAM" id="Phobius"/>
    </source>
</evidence>
<dbReference type="SUPFAM" id="SSF53383">
    <property type="entry name" value="PLP-dependent transferases"/>
    <property type="match status" value="1"/>
</dbReference>
<keyword evidence="7" id="KW-1185">Reference proteome</keyword>
<proteinExistence type="predicted"/>
<dbReference type="Pfam" id="PF01053">
    <property type="entry name" value="Cys_Met_Meta_PP"/>
    <property type="match status" value="1"/>
</dbReference>
<organism evidence="6 7">
    <name type="scientific">Purpureocillium lilacinum</name>
    <name type="common">Paecilomyces lilacinus</name>
    <dbReference type="NCBI Taxonomy" id="33203"/>
    <lineage>
        <taxon>Eukaryota</taxon>
        <taxon>Fungi</taxon>
        <taxon>Dikarya</taxon>
        <taxon>Ascomycota</taxon>
        <taxon>Pezizomycotina</taxon>
        <taxon>Sordariomycetes</taxon>
        <taxon>Hypocreomycetidae</taxon>
        <taxon>Hypocreales</taxon>
        <taxon>Ophiocordycipitaceae</taxon>
        <taxon>Purpureocillium</taxon>
    </lineage>
</organism>
<feature type="compositionally biased region" description="Polar residues" evidence="3">
    <location>
        <begin position="917"/>
        <end position="927"/>
    </location>
</feature>
<evidence type="ECO:0000256" key="2">
    <source>
        <dbReference type="ARBA" id="ARBA00022898"/>
    </source>
</evidence>
<reference evidence="6 7" key="1">
    <citation type="journal article" date="2024" name="Microbiol. Resour. Announc.">
        <title>Genome annotations for the ascomycete fungi Trichoderma harzianum, Trichoderma aggressivum, and Purpureocillium lilacinum.</title>
        <authorList>
            <person name="Beijen E.P.W."/>
            <person name="Ohm R.A."/>
        </authorList>
    </citation>
    <scope>NUCLEOTIDE SEQUENCE [LARGE SCALE GENOMIC DNA]</scope>
    <source>
        <strain evidence="6 7">CBS 150709</strain>
    </source>
</reference>
<dbReference type="PANTHER" id="PTHR11808">
    <property type="entry name" value="TRANS-SULFURATION ENZYME FAMILY MEMBER"/>
    <property type="match status" value="1"/>
</dbReference>